<feature type="binding site" evidence="4">
    <location>
        <begin position="237"/>
        <end position="243"/>
    </location>
    <ligand>
        <name>GTP</name>
        <dbReference type="ChEBI" id="CHEBI:37565"/>
    </ligand>
</feature>
<dbReference type="Proteomes" id="UP000274822">
    <property type="component" value="Unassembled WGS sequence"/>
</dbReference>
<feature type="binding site" evidence="4">
    <location>
        <begin position="212"/>
        <end position="213"/>
    </location>
    <ligand>
        <name>GTP</name>
        <dbReference type="ChEBI" id="CHEBI:37565"/>
    </ligand>
</feature>
<keyword evidence="1 4" id="KW-0547">Nucleotide-binding</keyword>
<dbReference type="FunFam" id="3.40.50.300:FF:000720">
    <property type="entry name" value="Guanine nucleotide-binding protein G(k) subunit alpha"/>
    <property type="match status" value="1"/>
</dbReference>
<dbReference type="InterPro" id="IPR001019">
    <property type="entry name" value="Gprotein_alpha_su"/>
</dbReference>
<feature type="region of interest" description="Disordered" evidence="6">
    <location>
        <begin position="1"/>
        <end position="42"/>
    </location>
</feature>
<evidence type="ECO:0000256" key="6">
    <source>
        <dbReference type="SAM" id="MobiDB-lite"/>
    </source>
</evidence>
<dbReference type="GO" id="GO:0003924">
    <property type="term" value="F:GTPase activity"/>
    <property type="evidence" value="ECO:0007669"/>
    <property type="project" value="InterPro"/>
</dbReference>
<feature type="binding site" evidence="5">
    <location>
        <position position="243"/>
    </location>
    <ligand>
        <name>Mg(2+)</name>
        <dbReference type="ChEBI" id="CHEBI:18420"/>
    </ligand>
</feature>
<organism evidence="7 8">
    <name type="scientific">Jimgerdemannia flammicorona</name>
    <dbReference type="NCBI Taxonomy" id="994334"/>
    <lineage>
        <taxon>Eukaryota</taxon>
        <taxon>Fungi</taxon>
        <taxon>Fungi incertae sedis</taxon>
        <taxon>Mucoromycota</taxon>
        <taxon>Mucoromycotina</taxon>
        <taxon>Endogonomycetes</taxon>
        <taxon>Endogonales</taxon>
        <taxon>Endogonaceae</taxon>
        <taxon>Jimgerdemannia</taxon>
    </lineage>
</organism>
<comment type="caution">
    <text evidence="7">The sequence shown here is derived from an EMBL/GenBank/DDBJ whole genome shotgun (WGS) entry which is preliminary data.</text>
</comment>
<dbReference type="InterPro" id="IPR011025">
    <property type="entry name" value="GproteinA_insert"/>
</dbReference>
<dbReference type="Gene3D" id="1.10.400.10">
    <property type="entry name" value="GI Alpha 1, domain 2-like"/>
    <property type="match status" value="1"/>
</dbReference>
<name>A0A433Q8D8_9FUNG</name>
<dbReference type="PANTHER" id="PTHR10218:SF360">
    <property type="entry name" value="GUANINE NUCLEOTIDE-BINDING PROTEIN SUBUNIT ALPHA HOMOLOG"/>
    <property type="match status" value="1"/>
</dbReference>
<feature type="binding site" evidence="5">
    <location>
        <position position="78"/>
    </location>
    <ligand>
        <name>Mg(2+)</name>
        <dbReference type="ChEBI" id="CHEBI:18420"/>
    </ligand>
</feature>
<feature type="binding site" evidence="4">
    <location>
        <begin position="373"/>
        <end position="376"/>
    </location>
    <ligand>
        <name>GTP</name>
        <dbReference type="ChEBI" id="CHEBI:37565"/>
    </ligand>
</feature>
<dbReference type="SMART" id="SM00275">
    <property type="entry name" value="G_alpha"/>
    <property type="match status" value="1"/>
</dbReference>
<dbReference type="Gene3D" id="3.40.50.300">
    <property type="entry name" value="P-loop containing nucleotide triphosphate hydrolases"/>
    <property type="match status" value="2"/>
</dbReference>
<feature type="binding site" evidence="4">
    <location>
        <position position="430"/>
    </location>
    <ligand>
        <name>GTP</name>
        <dbReference type="ChEBI" id="CHEBI:37565"/>
    </ligand>
</feature>
<dbReference type="GO" id="GO:0005525">
    <property type="term" value="F:GTP binding"/>
    <property type="evidence" value="ECO:0007669"/>
    <property type="project" value="UniProtKB-KW"/>
</dbReference>
<dbReference type="GO" id="GO:0001664">
    <property type="term" value="F:G protein-coupled receptor binding"/>
    <property type="evidence" value="ECO:0007669"/>
    <property type="project" value="TreeGrafter"/>
</dbReference>
<dbReference type="GO" id="GO:0031683">
    <property type="term" value="F:G-protein beta/gamma-subunit complex binding"/>
    <property type="evidence" value="ECO:0007669"/>
    <property type="project" value="InterPro"/>
</dbReference>
<sequence>MDSSVAQDSKYIHLNDDQDRTNTTDKSRSRNKMNLAEEREAKRNSDAIDKQLIAEKIAREKEKSAKLLLLGAAESGKTTRRHILHRPQVLKQIRIIHSGGLANERKRYQRIVYLNTINAMKALCAALISSDIPLTIPDYREHVEFITAMANTTDPTYMNGQSITTLLTKRASTDTPTASTLFQQAAPAIKALWGDAAIKEVYAKGLAKDIQDSAKYFLDNIDRISEDDYEPTDIDILQARVKTIGVTEHKFEIDSVVYRFILQRIGHEAQIRRYTMSAVNVPSGNIGRECSFPQLMIKKYLAFSHSPQFCHHPETSPYFDDCNAIIFMAAISSFDQTLSEDPTTNRMGDAITLFETICNNPLIKQTAMILFLNKIDVLKRKIEAGVLVKDYFRDYRGPNDFESITSFFQSLFFAQNKTPQKEIYVHLTHATDTRQMRVIVAAVNVIVQRMNLRNSGLL</sequence>
<dbReference type="PROSITE" id="PS51882">
    <property type="entry name" value="G_ALPHA"/>
    <property type="match status" value="1"/>
</dbReference>
<accession>A0A433Q8D8</accession>
<dbReference type="PRINTS" id="PR00318">
    <property type="entry name" value="GPROTEINA"/>
</dbReference>
<dbReference type="EMBL" id="RBNJ01011408">
    <property type="protein sequence ID" value="RUS26019.1"/>
    <property type="molecule type" value="Genomic_DNA"/>
</dbReference>
<keyword evidence="2 4" id="KW-0342">GTP-binding</keyword>
<dbReference type="InterPro" id="IPR027417">
    <property type="entry name" value="P-loop_NTPase"/>
</dbReference>
<feature type="binding site" evidence="4">
    <location>
        <begin position="74"/>
        <end position="79"/>
    </location>
    <ligand>
        <name>GTP</name>
        <dbReference type="ChEBI" id="CHEBI:37565"/>
    </ligand>
</feature>
<dbReference type="AlphaFoldDB" id="A0A433Q8D8"/>
<dbReference type="GO" id="GO:0046872">
    <property type="term" value="F:metal ion binding"/>
    <property type="evidence" value="ECO:0007669"/>
    <property type="project" value="UniProtKB-KW"/>
</dbReference>
<dbReference type="CDD" id="cd00066">
    <property type="entry name" value="G-alpha"/>
    <property type="match status" value="1"/>
</dbReference>
<evidence type="ECO:0000256" key="3">
    <source>
        <dbReference type="ARBA" id="ARBA00023224"/>
    </source>
</evidence>
<evidence type="ECO:0000313" key="8">
    <source>
        <dbReference type="Proteomes" id="UP000274822"/>
    </source>
</evidence>
<dbReference type="GO" id="GO:0005834">
    <property type="term" value="C:heterotrimeric G-protein complex"/>
    <property type="evidence" value="ECO:0007669"/>
    <property type="project" value="TreeGrafter"/>
</dbReference>
<evidence type="ECO:0000313" key="7">
    <source>
        <dbReference type="EMBL" id="RUS26019.1"/>
    </source>
</evidence>
<keyword evidence="8" id="KW-1185">Reference proteome</keyword>
<evidence type="ECO:0000256" key="1">
    <source>
        <dbReference type="ARBA" id="ARBA00022741"/>
    </source>
</evidence>
<dbReference type="PANTHER" id="PTHR10218">
    <property type="entry name" value="GTP-BINDING PROTEIN ALPHA SUBUNIT"/>
    <property type="match status" value="1"/>
</dbReference>
<evidence type="ECO:0000256" key="5">
    <source>
        <dbReference type="PIRSR" id="PIRSR601019-2"/>
    </source>
</evidence>
<dbReference type="SUPFAM" id="SSF47895">
    <property type="entry name" value="Transducin (alpha subunit), insertion domain"/>
    <property type="match status" value="1"/>
</dbReference>
<dbReference type="SUPFAM" id="SSF52540">
    <property type="entry name" value="P-loop containing nucleoside triphosphate hydrolases"/>
    <property type="match status" value="1"/>
</dbReference>
<keyword evidence="5" id="KW-0479">Metal-binding</keyword>
<protein>
    <submittedName>
        <fullName evidence="7">Guanine nucleotide binding protein, alpha subunit</fullName>
    </submittedName>
</protein>
<keyword evidence="3" id="KW-0807">Transducer</keyword>
<dbReference type="GO" id="GO:0007188">
    <property type="term" value="P:adenylate cyclase-modulating G protein-coupled receptor signaling pathway"/>
    <property type="evidence" value="ECO:0007669"/>
    <property type="project" value="TreeGrafter"/>
</dbReference>
<dbReference type="GO" id="GO:0005737">
    <property type="term" value="C:cytoplasm"/>
    <property type="evidence" value="ECO:0007669"/>
    <property type="project" value="TreeGrafter"/>
</dbReference>
<proteinExistence type="predicted"/>
<keyword evidence="5" id="KW-0460">Magnesium</keyword>
<reference evidence="7 8" key="1">
    <citation type="journal article" date="2018" name="New Phytol.">
        <title>Phylogenomics of Endogonaceae and evolution of mycorrhizas within Mucoromycota.</title>
        <authorList>
            <person name="Chang Y."/>
            <person name="Desiro A."/>
            <person name="Na H."/>
            <person name="Sandor L."/>
            <person name="Lipzen A."/>
            <person name="Clum A."/>
            <person name="Barry K."/>
            <person name="Grigoriev I.V."/>
            <person name="Martin F.M."/>
            <person name="Stajich J.E."/>
            <person name="Smith M.E."/>
            <person name="Bonito G."/>
            <person name="Spatafora J.W."/>
        </authorList>
    </citation>
    <scope>NUCLEOTIDE SEQUENCE [LARGE SCALE GENOMIC DNA]</scope>
    <source>
        <strain evidence="7 8">AD002</strain>
    </source>
</reference>
<feature type="compositionally biased region" description="Basic and acidic residues" evidence="6">
    <location>
        <begin position="10"/>
        <end position="28"/>
    </location>
</feature>
<gene>
    <name evidence="7" type="ORF">BC938DRAFT_471340</name>
</gene>
<dbReference type="Pfam" id="PF00503">
    <property type="entry name" value="G-alpha"/>
    <property type="match status" value="2"/>
</dbReference>
<evidence type="ECO:0000256" key="2">
    <source>
        <dbReference type="ARBA" id="ARBA00023134"/>
    </source>
</evidence>
<evidence type="ECO:0000256" key="4">
    <source>
        <dbReference type="PIRSR" id="PIRSR601019-1"/>
    </source>
</evidence>